<keyword evidence="3 8" id="KW-0812">Transmembrane</keyword>
<dbReference type="AlphaFoldDB" id="A0A370Q900"/>
<dbReference type="GO" id="GO:0016872">
    <property type="term" value="F:intramolecular lyase activity"/>
    <property type="evidence" value="ECO:0007669"/>
    <property type="project" value="InterPro"/>
</dbReference>
<keyword evidence="6 8" id="KW-0472">Membrane</keyword>
<organism evidence="10 11">
    <name type="scientific">Marinirhabdus gelatinilytica</name>
    <dbReference type="NCBI Taxonomy" id="1703343"/>
    <lineage>
        <taxon>Bacteria</taxon>
        <taxon>Pseudomonadati</taxon>
        <taxon>Bacteroidota</taxon>
        <taxon>Flavobacteriia</taxon>
        <taxon>Flavobacteriales</taxon>
        <taxon>Flavobacteriaceae</taxon>
    </lineage>
</organism>
<keyword evidence="5 8" id="KW-1133">Transmembrane helix</keyword>
<dbReference type="RefSeq" id="WP_115124252.1">
    <property type="nucleotide sequence ID" value="NZ_QRAO01000004.1"/>
</dbReference>
<evidence type="ECO:0000256" key="7">
    <source>
        <dbReference type="ARBA" id="ARBA00023235"/>
    </source>
</evidence>
<feature type="domain" description="Lycopene cyclase" evidence="9">
    <location>
        <begin position="3"/>
        <end position="92"/>
    </location>
</feature>
<evidence type="ECO:0000256" key="1">
    <source>
        <dbReference type="ARBA" id="ARBA00004141"/>
    </source>
</evidence>
<dbReference type="NCBIfam" id="TIGR03462">
    <property type="entry name" value="CarR_dom_SF"/>
    <property type="match status" value="2"/>
</dbReference>
<comment type="subcellular location">
    <subcellularLocation>
        <location evidence="1">Membrane</location>
        <topology evidence="1">Multi-pass membrane protein</topology>
    </subcellularLocation>
</comment>
<dbReference type="GO" id="GO:0016117">
    <property type="term" value="P:carotenoid biosynthetic process"/>
    <property type="evidence" value="ECO:0007669"/>
    <property type="project" value="UniProtKB-KW"/>
</dbReference>
<feature type="transmembrane region" description="Helical" evidence="8">
    <location>
        <begin position="131"/>
        <end position="148"/>
    </location>
</feature>
<evidence type="ECO:0000313" key="11">
    <source>
        <dbReference type="Proteomes" id="UP000255317"/>
    </source>
</evidence>
<evidence type="ECO:0000256" key="8">
    <source>
        <dbReference type="SAM" id="Phobius"/>
    </source>
</evidence>
<sequence>MEYLYLWLNLGSFIIPFLFSFHPKIQFYKKWKGFLIGVLVMMAIFIPWDIAFTTNGFWGFNDAYITGYTFLSLPIEEWLFFFCIPYACIFTHYAILALNKNFKFSIQTVNVTVVLLFSILIVTLWYYYDRWYTLVNFVYALLILGLLFNRNRASLQSFLATYLIILIPFFIVNGTLTGGWIEEQVVWYNNIENMGIRLHTIPVEDIIYNLGMLLTVFACTEYFSKKTIKPVENS</sequence>
<feature type="domain" description="Lycopene cyclase" evidence="9">
    <location>
        <begin position="129"/>
        <end position="223"/>
    </location>
</feature>
<evidence type="ECO:0000256" key="2">
    <source>
        <dbReference type="ARBA" id="ARBA00004829"/>
    </source>
</evidence>
<evidence type="ECO:0000313" key="10">
    <source>
        <dbReference type="EMBL" id="RDK84841.1"/>
    </source>
</evidence>
<name>A0A370Q900_9FLAO</name>
<comment type="caution">
    <text evidence="10">The sequence shown here is derived from an EMBL/GenBank/DDBJ whole genome shotgun (WGS) entry which is preliminary data.</text>
</comment>
<dbReference type="GO" id="GO:0045436">
    <property type="term" value="F:lycopene beta cyclase activity"/>
    <property type="evidence" value="ECO:0007669"/>
    <property type="project" value="UniProtKB-ARBA"/>
</dbReference>
<dbReference type="GO" id="GO:0016020">
    <property type="term" value="C:membrane"/>
    <property type="evidence" value="ECO:0007669"/>
    <property type="project" value="UniProtKB-SubCell"/>
</dbReference>
<dbReference type="Proteomes" id="UP000255317">
    <property type="component" value="Unassembled WGS sequence"/>
</dbReference>
<evidence type="ECO:0000256" key="6">
    <source>
        <dbReference type="ARBA" id="ARBA00023136"/>
    </source>
</evidence>
<evidence type="ECO:0000259" key="9">
    <source>
        <dbReference type="Pfam" id="PF18916"/>
    </source>
</evidence>
<keyword evidence="7" id="KW-0413">Isomerase</keyword>
<feature type="transmembrane region" description="Helical" evidence="8">
    <location>
        <begin position="34"/>
        <end position="58"/>
    </location>
</feature>
<keyword evidence="11" id="KW-1185">Reference proteome</keyword>
<dbReference type="InterPro" id="IPR017825">
    <property type="entry name" value="Lycopene_cyclase_dom"/>
</dbReference>
<comment type="pathway">
    <text evidence="2">Carotenoid biosynthesis.</text>
</comment>
<evidence type="ECO:0000256" key="4">
    <source>
        <dbReference type="ARBA" id="ARBA00022746"/>
    </source>
</evidence>
<feature type="transmembrane region" description="Helical" evidence="8">
    <location>
        <begin position="108"/>
        <end position="125"/>
    </location>
</feature>
<dbReference type="EMBL" id="QRAO01000004">
    <property type="protein sequence ID" value="RDK84841.1"/>
    <property type="molecule type" value="Genomic_DNA"/>
</dbReference>
<evidence type="ECO:0000256" key="5">
    <source>
        <dbReference type="ARBA" id="ARBA00022989"/>
    </source>
</evidence>
<reference evidence="10 11" key="1">
    <citation type="submission" date="2018-07" db="EMBL/GenBank/DDBJ databases">
        <title>Genomic Encyclopedia of Type Strains, Phase IV (KMG-IV): sequencing the most valuable type-strain genomes for metagenomic binning, comparative biology and taxonomic classification.</title>
        <authorList>
            <person name="Goeker M."/>
        </authorList>
    </citation>
    <scope>NUCLEOTIDE SEQUENCE [LARGE SCALE GENOMIC DNA]</scope>
    <source>
        <strain evidence="10 11">DSM 101478</strain>
    </source>
</reference>
<proteinExistence type="predicted"/>
<dbReference type="Pfam" id="PF18916">
    <property type="entry name" value="Lycopene_cyc"/>
    <property type="match status" value="2"/>
</dbReference>
<gene>
    <name evidence="10" type="ORF">C8D94_104214</name>
</gene>
<dbReference type="OrthoDB" id="5195186at2"/>
<feature type="transmembrane region" description="Helical" evidence="8">
    <location>
        <begin position="6"/>
        <end position="22"/>
    </location>
</feature>
<feature type="transmembrane region" description="Helical" evidence="8">
    <location>
        <begin position="78"/>
        <end position="96"/>
    </location>
</feature>
<keyword evidence="4" id="KW-0125">Carotenoid biosynthesis</keyword>
<feature type="transmembrane region" description="Helical" evidence="8">
    <location>
        <begin position="206"/>
        <end position="224"/>
    </location>
</feature>
<protein>
    <submittedName>
        <fullName evidence="10">Lycopene cyclase domain-containing protein</fullName>
    </submittedName>
</protein>
<accession>A0A370Q900</accession>
<feature type="transmembrane region" description="Helical" evidence="8">
    <location>
        <begin position="160"/>
        <end position="181"/>
    </location>
</feature>
<evidence type="ECO:0000256" key="3">
    <source>
        <dbReference type="ARBA" id="ARBA00022692"/>
    </source>
</evidence>